<dbReference type="EMBL" id="CP002116">
    <property type="protein sequence ID" value="ADK82597.1"/>
    <property type="molecule type" value="Genomic_DNA"/>
</dbReference>
<dbReference type="CDD" id="cd00090">
    <property type="entry name" value="HTH_ARSR"/>
    <property type="match status" value="1"/>
</dbReference>
<keyword evidence="6" id="KW-1185">Reference proteome</keyword>
<evidence type="ECO:0000313" key="6">
    <source>
        <dbReference type="Proteomes" id="UP000002318"/>
    </source>
</evidence>
<feature type="domain" description="HTH marR-type" evidence="4">
    <location>
        <begin position="1"/>
        <end position="139"/>
    </location>
</feature>
<keyword evidence="2" id="KW-0238">DNA-binding</keyword>
<dbReference type="InterPro" id="IPR000835">
    <property type="entry name" value="HTH_MarR-typ"/>
</dbReference>
<dbReference type="eggNOG" id="COG1846">
    <property type="taxonomic scope" value="Bacteria"/>
</dbReference>
<evidence type="ECO:0000256" key="3">
    <source>
        <dbReference type="ARBA" id="ARBA00023163"/>
    </source>
</evidence>
<dbReference type="GO" id="GO:0003677">
    <property type="term" value="F:DNA binding"/>
    <property type="evidence" value="ECO:0007669"/>
    <property type="project" value="UniProtKB-KW"/>
</dbReference>
<sequence length="145" mass="16762">MDILIEDFMCLVEKIAATSKCSQRFDTDIEIYRSEIHVIKLLGDYASLHVSEIARKFGVTRGAASQILKRLEKKGLVRKYPDESNNTRILVSLTDKGLTAYHGHEEYHRRHDGEFFTFLEDLNTHELEVIGSFVEKFDKMMGKHV</sequence>
<reference evidence="5 6" key="1">
    <citation type="journal article" date="2010" name="Stand. Genomic Sci.">
        <title>Complete genome sequence of Spirochaeta smaragdinae type strain (SEBR 4228).</title>
        <authorList>
            <person name="Mavromatis K."/>
            <person name="Yasawong M."/>
            <person name="Chertkov O."/>
            <person name="Lapidus A."/>
            <person name="Lucas S."/>
            <person name="Nolan M."/>
            <person name="Del Rio T.G."/>
            <person name="Tice H."/>
            <person name="Cheng J.F."/>
            <person name="Pitluck S."/>
            <person name="Liolios K."/>
            <person name="Ivanova N."/>
            <person name="Tapia R."/>
            <person name="Han C."/>
            <person name="Bruce D."/>
            <person name="Goodwin L."/>
            <person name="Pati A."/>
            <person name="Chen A."/>
            <person name="Palaniappan K."/>
            <person name="Land M."/>
            <person name="Hauser L."/>
            <person name="Chang Y.J."/>
            <person name="Jeffries C.D."/>
            <person name="Detter J.C."/>
            <person name="Rohde M."/>
            <person name="Brambilla E."/>
            <person name="Spring S."/>
            <person name="Goker M."/>
            <person name="Sikorski J."/>
            <person name="Woyke T."/>
            <person name="Bristow J."/>
            <person name="Eisen J.A."/>
            <person name="Markowitz V."/>
            <person name="Hugenholtz P."/>
            <person name="Klenk H.P."/>
            <person name="Kyrpides N.C."/>
        </authorList>
    </citation>
    <scope>NUCLEOTIDE SEQUENCE [LARGE SCALE GENOMIC DNA]</scope>
    <source>
        <strain evidence="6">DSM 11293 / JCM 15392 / SEBR 4228</strain>
    </source>
</reference>
<evidence type="ECO:0000256" key="2">
    <source>
        <dbReference type="ARBA" id="ARBA00023125"/>
    </source>
</evidence>
<proteinExistence type="predicted"/>
<dbReference type="KEGG" id="ssm:Spirs_3509"/>
<evidence type="ECO:0000259" key="4">
    <source>
        <dbReference type="PROSITE" id="PS50995"/>
    </source>
</evidence>
<dbReference type="Pfam" id="PF01047">
    <property type="entry name" value="MarR"/>
    <property type="match status" value="1"/>
</dbReference>
<dbReference type="Proteomes" id="UP000002318">
    <property type="component" value="Chromosome"/>
</dbReference>
<evidence type="ECO:0000313" key="5">
    <source>
        <dbReference type="EMBL" id="ADK82597.1"/>
    </source>
</evidence>
<dbReference type="SUPFAM" id="SSF46785">
    <property type="entry name" value="Winged helix' DNA-binding domain"/>
    <property type="match status" value="1"/>
</dbReference>
<dbReference type="AlphaFoldDB" id="E1R792"/>
<accession>E1R792</accession>
<dbReference type="GO" id="GO:0003700">
    <property type="term" value="F:DNA-binding transcription factor activity"/>
    <property type="evidence" value="ECO:0007669"/>
    <property type="project" value="InterPro"/>
</dbReference>
<keyword evidence="1" id="KW-0805">Transcription regulation</keyword>
<dbReference type="PROSITE" id="PS50995">
    <property type="entry name" value="HTH_MARR_2"/>
    <property type="match status" value="1"/>
</dbReference>
<dbReference type="PRINTS" id="PR00598">
    <property type="entry name" value="HTHMARR"/>
</dbReference>
<protein>
    <submittedName>
        <fullName evidence="5">Transcriptional regulator, MarR family</fullName>
    </submittedName>
</protein>
<dbReference type="PANTHER" id="PTHR35790">
    <property type="entry name" value="HTH-TYPE TRANSCRIPTIONAL REGULATOR PCHR"/>
    <property type="match status" value="1"/>
</dbReference>
<dbReference type="RefSeq" id="WP_013256056.1">
    <property type="nucleotide sequence ID" value="NC_014364.1"/>
</dbReference>
<dbReference type="InterPro" id="IPR011991">
    <property type="entry name" value="ArsR-like_HTH"/>
</dbReference>
<dbReference type="STRING" id="573413.Spirs_3509"/>
<dbReference type="SMART" id="SM00347">
    <property type="entry name" value="HTH_MARR"/>
    <property type="match status" value="1"/>
</dbReference>
<dbReference type="InterPro" id="IPR052067">
    <property type="entry name" value="Metal_resp_HTH_trans_reg"/>
</dbReference>
<gene>
    <name evidence="5" type="ordered locus">Spirs_3509</name>
</gene>
<dbReference type="PANTHER" id="PTHR35790:SF4">
    <property type="entry name" value="HTH-TYPE TRANSCRIPTIONAL REGULATOR PCHR"/>
    <property type="match status" value="1"/>
</dbReference>
<dbReference type="HOGENOM" id="CLU_083287_11_0_12"/>
<name>E1R792_SEDSS</name>
<dbReference type="Gene3D" id="1.10.10.10">
    <property type="entry name" value="Winged helix-like DNA-binding domain superfamily/Winged helix DNA-binding domain"/>
    <property type="match status" value="1"/>
</dbReference>
<evidence type="ECO:0000256" key="1">
    <source>
        <dbReference type="ARBA" id="ARBA00023015"/>
    </source>
</evidence>
<organism evidence="5 6">
    <name type="scientific">Sediminispirochaeta smaragdinae (strain DSM 11293 / JCM 15392 / SEBR 4228)</name>
    <name type="common">Spirochaeta smaragdinae</name>
    <dbReference type="NCBI Taxonomy" id="573413"/>
    <lineage>
        <taxon>Bacteria</taxon>
        <taxon>Pseudomonadati</taxon>
        <taxon>Spirochaetota</taxon>
        <taxon>Spirochaetia</taxon>
        <taxon>Spirochaetales</taxon>
        <taxon>Spirochaetaceae</taxon>
        <taxon>Sediminispirochaeta</taxon>
    </lineage>
</organism>
<dbReference type="OrthoDB" id="5461037at2"/>
<dbReference type="InterPro" id="IPR036390">
    <property type="entry name" value="WH_DNA-bd_sf"/>
</dbReference>
<dbReference type="InterPro" id="IPR036388">
    <property type="entry name" value="WH-like_DNA-bd_sf"/>
</dbReference>
<keyword evidence="3" id="KW-0804">Transcription</keyword>